<keyword evidence="2" id="KW-1185">Reference proteome</keyword>
<accession>A0ACC2LRG2</accession>
<dbReference type="EMBL" id="CM056811">
    <property type="protein sequence ID" value="KAJ8635992.1"/>
    <property type="molecule type" value="Genomic_DNA"/>
</dbReference>
<evidence type="ECO:0000313" key="1">
    <source>
        <dbReference type="EMBL" id="KAJ8635992.1"/>
    </source>
</evidence>
<protein>
    <submittedName>
        <fullName evidence="1">Uncharacterized protein</fullName>
    </submittedName>
</protein>
<dbReference type="Proteomes" id="UP001234297">
    <property type="component" value="Chromosome 3"/>
</dbReference>
<organism evidence="1 2">
    <name type="scientific">Persea americana</name>
    <name type="common">Avocado</name>
    <dbReference type="NCBI Taxonomy" id="3435"/>
    <lineage>
        <taxon>Eukaryota</taxon>
        <taxon>Viridiplantae</taxon>
        <taxon>Streptophyta</taxon>
        <taxon>Embryophyta</taxon>
        <taxon>Tracheophyta</taxon>
        <taxon>Spermatophyta</taxon>
        <taxon>Magnoliopsida</taxon>
        <taxon>Magnoliidae</taxon>
        <taxon>Laurales</taxon>
        <taxon>Lauraceae</taxon>
        <taxon>Persea</taxon>
    </lineage>
</organism>
<gene>
    <name evidence="1" type="ORF">MRB53_010259</name>
</gene>
<sequence length="152" mass="17462">MMLLEQCFAEVNTWGTRSPWGDMKRMPTPDAPIPYSVGFLDPFSSNAVFRYKGQGSNPIDKLDLSFNDLQDPFLGFVDSIFLQFFRRGAWLSFPFFVKCCVRAIHAQPLKQPSVSERPPNSEATIYVFEALLQCRWDHTIFMDTLSCYRSGI</sequence>
<evidence type="ECO:0000313" key="2">
    <source>
        <dbReference type="Proteomes" id="UP001234297"/>
    </source>
</evidence>
<proteinExistence type="predicted"/>
<comment type="caution">
    <text evidence="1">The sequence shown here is derived from an EMBL/GenBank/DDBJ whole genome shotgun (WGS) entry which is preliminary data.</text>
</comment>
<reference evidence="1 2" key="1">
    <citation type="journal article" date="2022" name="Hortic Res">
        <title>A haplotype resolved chromosomal level avocado genome allows analysis of novel avocado genes.</title>
        <authorList>
            <person name="Nath O."/>
            <person name="Fletcher S.J."/>
            <person name="Hayward A."/>
            <person name="Shaw L.M."/>
            <person name="Masouleh A.K."/>
            <person name="Furtado A."/>
            <person name="Henry R.J."/>
            <person name="Mitter N."/>
        </authorList>
    </citation>
    <scope>NUCLEOTIDE SEQUENCE [LARGE SCALE GENOMIC DNA]</scope>
    <source>
        <strain evidence="2">cv. Hass</strain>
    </source>
</reference>
<name>A0ACC2LRG2_PERAE</name>